<dbReference type="SUPFAM" id="SSF50475">
    <property type="entry name" value="FMN-binding split barrel"/>
    <property type="match status" value="1"/>
</dbReference>
<feature type="domain" description="Pyridoxamine 5'-phosphate oxidase N-terminal" evidence="1">
    <location>
        <begin position="9"/>
        <end position="137"/>
    </location>
</feature>
<proteinExistence type="predicted"/>
<protein>
    <submittedName>
        <fullName evidence="2">Pyridoxamine 5'-phosphate oxidase</fullName>
    </submittedName>
</protein>
<organism evidence="2 3">
    <name type="scientific">Krasilnikovia cinnamomea</name>
    <dbReference type="NCBI Taxonomy" id="349313"/>
    <lineage>
        <taxon>Bacteria</taxon>
        <taxon>Bacillati</taxon>
        <taxon>Actinomycetota</taxon>
        <taxon>Actinomycetes</taxon>
        <taxon>Micromonosporales</taxon>
        <taxon>Micromonosporaceae</taxon>
        <taxon>Krasilnikovia</taxon>
    </lineage>
</organism>
<evidence type="ECO:0000313" key="3">
    <source>
        <dbReference type="Proteomes" id="UP000292564"/>
    </source>
</evidence>
<dbReference type="RefSeq" id="WP_130508197.1">
    <property type="nucleotide sequence ID" value="NZ_SHKY01000001.1"/>
</dbReference>
<name>A0A4Q7ZGA7_9ACTN</name>
<dbReference type="Gene3D" id="2.30.110.10">
    <property type="entry name" value="Electron Transport, Fmn-binding Protein, Chain A"/>
    <property type="match status" value="1"/>
</dbReference>
<evidence type="ECO:0000259" key="1">
    <source>
        <dbReference type="Pfam" id="PF01243"/>
    </source>
</evidence>
<dbReference type="OrthoDB" id="4545483at2"/>
<dbReference type="AlphaFoldDB" id="A0A4Q7ZGA7"/>
<sequence length="161" mass="17713">MNDARRLLEEYVRNGQLMQVATLSPSGGPNVCNVWYSCGFGPDTLNFISKEQRQHCENIRRDGRVAGSIVAIDLTGLGQVTRGVTFVGTARELPTIGTEDRVRAFLTRWPAASSAIDPGLLARGEAHSRLYEIAVREWVLFDEANFPQDPRQVVPADGGVE</sequence>
<keyword evidence="3" id="KW-1185">Reference proteome</keyword>
<evidence type="ECO:0000313" key="2">
    <source>
        <dbReference type="EMBL" id="RZU49059.1"/>
    </source>
</evidence>
<comment type="caution">
    <text evidence="2">The sequence shown here is derived from an EMBL/GenBank/DDBJ whole genome shotgun (WGS) entry which is preliminary data.</text>
</comment>
<dbReference type="Pfam" id="PF01243">
    <property type="entry name" value="PNPOx_N"/>
    <property type="match status" value="1"/>
</dbReference>
<accession>A0A4Q7ZGA7</accession>
<dbReference type="InterPro" id="IPR012349">
    <property type="entry name" value="Split_barrel_FMN-bd"/>
</dbReference>
<gene>
    <name evidence="2" type="ORF">EV385_0794</name>
</gene>
<dbReference type="Proteomes" id="UP000292564">
    <property type="component" value="Unassembled WGS sequence"/>
</dbReference>
<reference evidence="2 3" key="1">
    <citation type="submission" date="2019-02" db="EMBL/GenBank/DDBJ databases">
        <title>Sequencing the genomes of 1000 actinobacteria strains.</title>
        <authorList>
            <person name="Klenk H.-P."/>
        </authorList>
    </citation>
    <scope>NUCLEOTIDE SEQUENCE [LARGE SCALE GENOMIC DNA]</scope>
    <source>
        <strain evidence="2 3">DSM 45162</strain>
    </source>
</reference>
<dbReference type="InterPro" id="IPR011576">
    <property type="entry name" value="Pyridox_Oxase_N"/>
</dbReference>
<dbReference type="EMBL" id="SHKY01000001">
    <property type="protein sequence ID" value="RZU49059.1"/>
    <property type="molecule type" value="Genomic_DNA"/>
</dbReference>